<comment type="subcellular location">
    <subcellularLocation>
        <location evidence="10">Cell inner membrane</location>
    </subcellularLocation>
</comment>
<evidence type="ECO:0000256" key="4">
    <source>
        <dbReference type="ARBA" id="ARBA00022737"/>
    </source>
</evidence>
<dbReference type="GO" id="GO:0009055">
    <property type="term" value="F:electron transfer activity"/>
    <property type="evidence" value="ECO:0007669"/>
    <property type="project" value="InterPro"/>
</dbReference>
<dbReference type="Pfam" id="PF13187">
    <property type="entry name" value="Fer4_9"/>
    <property type="match status" value="1"/>
</dbReference>
<feature type="binding site" evidence="10">
    <location>
        <position position="131"/>
    </location>
    <ligand>
        <name>[4Fe-4S] cluster</name>
        <dbReference type="ChEBI" id="CHEBI:49883"/>
        <label>2</label>
    </ligand>
</feature>
<dbReference type="InterPro" id="IPR050395">
    <property type="entry name" value="4Fe4S_Ferredoxin_RnfB"/>
</dbReference>
<keyword evidence="8 10" id="KW-0411">Iron-sulfur</keyword>
<evidence type="ECO:0000256" key="9">
    <source>
        <dbReference type="ARBA" id="ARBA00023136"/>
    </source>
</evidence>
<dbReference type="AlphaFoldDB" id="H9UGI9"/>
<dbReference type="InterPro" id="IPR010207">
    <property type="entry name" value="Elect_transpt_cplx_RnfB/RsxB"/>
</dbReference>
<dbReference type="Proteomes" id="UP000007383">
    <property type="component" value="Chromosome"/>
</dbReference>
<dbReference type="Gene3D" id="1.10.15.40">
    <property type="entry name" value="Electron transport complex subunit B, putative Fe-S cluster"/>
    <property type="match status" value="1"/>
</dbReference>
<evidence type="ECO:0000256" key="10">
    <source>
        <dbReference type="HAMAP-Rule" id="MF_00463"/>
    </source>
</evidence>
<dbReference type="GO" id="GO:0051539">
    <property type="term" value="F:4 iron, 4 sulfur cluster binding"/>
    <property type="evidence" value="ECO:0007669"/>
    <property type="project" value="UniProtKB-UniRule"/>
</dbReference>
<dbReference type="PROSITE" id="PS00198">
    <property type="entry name" value="4FE4S_FER_1"/>
    <property type="match status" value="3"/>
</dbReference>
<feature type="domain" description="4Fe-4S ferredoxin-type" evidence="11">
    <location>
        <begin position="206"/>
        <end position="237"/>
    </location>
</feature>
<dbReference type="InterPro" id="IPR017896">
    <property type="entry name" value="4Fe4S_Fe-S-bd"/>
</dbReference>
<comment type="function">
    <text evidence="10">Part of a membrane-bound complex that couples electron transfer with translocation of ions across the membrane.</text>
</comment>
<evidence type="ECO:0000259" key="11">
    <source>
        <dbReference type="PROSITE" id="PS51379"/>
    </source>
</evidence>
<keyword evidence="1 10" id="KW-0813">Transport</keyword>
<keyword evidence="9 10" id="KW-0472">Membrane</keyword>
<dbReference type="InterPro" id="IPR017900">
    <property type="entry name" value="4Fe4S_Fe_S_CS"/>
</dbReference>
<feature type="domain" description="4Fe-4S ferredoxin-type" evidence="11">
    <location>
        <begin position="238"/>
        <end position="267"/>
    </location>
</feature>
<evidence type="ECO:0000313" key="14">
    <source>
        <dbReference type="Proteomes" id="UP000007383"/>
    </source>
</evidence>
<dbReference type="PROSITE" id="PS51656">
    <property type="entry name" value="4FE4S"/>
    <property type="match status" value="1"/>
</dbReference>
<accession>H9UGI9</accession>
<gene>
    <name evidence="10" type="primary">rnfB</name>
    <name evidence="13" type="ordered locus">Spiaf_0529</name>
</gene>
<evidence type="ECO:0000256" key="7">
    <source>
        <dbReference type="ARBA" id="ARBA00023004"/>
    </source>
</evidence>
<name>H9UGI9_SPIAZ</name>
<evidence type="ECO:0000256" key="1">
    <source>
        <dbReference type="ARBA" id="ARBA00022448"/>
    </source>
</evidence>
<dbReference type="GO" id="GO:0022900">
    <property type="term" value="P:electron transport chain"/>
    <property type="evidence" value="ECO:0007669"/>
    <property type="project" value="UniProtKB-UniRule"/>
</dbReference>
<organism evidence="13 14">
    <name type="scientific">Spirochaeta africana (strain ATCC 700263 / DSM 8902 / Z-7692)</name>
    <dbReference type="NCBI Taxonomy" id="889378"/>
    <lineage>
        <taxon>Bacteria</taxon>
        <taxon>Pseudomonadati</taxon>
        <taxon>Spirochaetota</taxon>
        <taxon>Spirochaetia</taxon>
        <taxon>Spirochaetales</taxon>
        <taxon>Spirochaetaceae</taxon>
        <taxon>Spirochaeta</taxon>
    </lineage>
</organism>
<keyword evidence="3 10" id="KW-0479">Metal-binding</keyword>
<evidence type="ECO:0000313" key="13">
    <source>
        <dbReference type="EMBL" id="AFG36632.1"/>
    </source>
</evidence>
<dbReference type="eggNOG" id="COG2768">
    <property type="taxonomic scope" value="Bacteria"/>
</dbReference>
<feature type="binding site" evidence="10">
    <location>
        <position position="176"/>
    </location>
    <ligand>
        <name>[4Fe-4S] cluster</name>
        <dbReference type="ChEBI" id="CHEBI:49883"/>
        <label>2</label>
    </ligand>
</feature>
<feature type="domain" description="4Fe-4S" evidence="12">
    <location>
        <begin position="22"/>
        <end position="85"/>
    </location>
</feature>
<dbReference type="GO" id="GO:0046872">
    <property type="term" value="F:metal ion binding"/>
    <property type="evidence" value="ECO:0007669"/>
    <property type="project" value="UniProtKB-KW"/>
</dbReference>
<evidence type="ECO:0000256" key="6">
    <source>
        <dbReference type="ARBA" id="ARBA00022982"/>
    </source>
</evidence>
<dbReference type="SUPFAM" id="SSF54862">
    <property type="entry name" value="4Fe-4S ferredoxins"/>
    <property type="match status" value="1"/>
</dbReference>
<dbReference type="CDD" id="cd10549">
    <property type="entry name" value="MtMvhB_like"/>
    <property type="match status" value="1"/>
</dbReference>
<dbReference type="Pfam" id="PF12838">
    <property type="entry name" value="Fer4_7"/>
    <property type="match status" value="1"/>
</dbReference>
<dbReference type="GO" id="GO:0005886">
    <property type="term" value="C:plasma membrane"/>
    <property type="evidence" value="ECO:0007669"/>
    <property type="project" value="UniProtKB-SubCell"/>
</dbReference>
<feature type="binding site" evidence="10">
    <location>
        <position position="39"/>
    </location>
    <ligand>
        <name>[4Fe-4S] cluster</name>
        <dbReference type="ChEBI" id="CHEBI:49883"/>
        <label>1</label>
    </ligand>
</feature>
<feature type="domain" description="4Fe-4S ferredoxin-type" evidence="11">
    <location>
        <begin position="135"/>
        <end position="155"/>
    </location>
</feature>
<dbReference type="PROSITE" id="PS51379">
    <property type="entry name" value="4FE4S_FER_2"/>
    <property type="match status" value="4"/>
</dbReference>
<feature type="domain" description="4Fe-4S ferredoxin-type" evidence="11">
    <location>
        <begin position="157"/>
        <end position="186"/>
    </location>
</feature>
<dbReference type="STRING" id="889378.Spiaf_0529"/>
<dbReference type="HAMAP" id="MF_00463">
    <property type="entry name" value="RsxB_RnfB"/>
    <property type="match status" value="1"/>
</dbReference>
<dbReference type="EMBL" id="CP003282">
    <property type="protein sequence ID" value="AFG36632.1"/>
    <property type="molecule type" value="Genomic_DNA"/>
</dbReference>
<comment type="cofactor">
    <cofactor evidence="10">
        <name>[4Fe-4S] cluster</name>
        <dbReference type="ChEBI" id="CHEBI:49883"/>
    </cofactor>
    <text evidence="10">Binds 3 [4Fe-4S] clusters.</text>
</comment>
<keyword evidence="7 10" id="KW-0408">Iron</keyword>
<dbReference type="PANTHER" id="PTHR43560:SF1">
    <property type="entry name" value="ION-TRANSLOCATING OXIDOREDUCTASE COMPLEX SUBUNIT B"/>
    <property type="match status" value="1"/>
</dbReference>
<feature type="binding site" evidence="10">
    <location>
        <position position="145"/>
    </location>
    <ligand>
        <name>[4Fe-4S] cluster</name>
        <dbReference type="ChEBI" id="CHEBI:49883"/>
        <label>3</label>
    </ligand>
</feature>
<evidence type="ECO:0000256" key="5">
    <source>
        <dbReference type="ARBA" id="ARBA00022967"/>
    </source>
</evidence>
<feature type="binding site" evidence="10">
    <location>
        <position position="135"/>
    </location>
    <ligand>
        <name>[4Fe-4S] cluster</name>
        <dbReference type="ChEBI" id="CHEBI:49883"/>
        <label>2</label>
    </ligand>
</feature>
<dbReference type="EC" id="7.-.-.-" evidence="10"/>
<keyword evidence="13" id="KW-0830">Ubiquinone</keyword>
<dbReference type="PATRIC" id="fig|889378.3.peg.540"/>
<protein>
    <recommendedName>
        <fullName evidence="10">Ion-translocating oxidoreductase complex subunit B</fullName>
        <ecNumber evidence="10">7.-.-.-</ecNumber>
    </recommendedName>
    <alternativeName>
        <fullName evidence="10">Rnf electron transport complex subunit B</fullName>
    </alternativeName>
</protein>
<dbReference type="PANTHER" id="PTHR43560">
    <property type="entry name" value="ION-TRANSLOCATING OXIDOREDUCTASE COMPLEX SUBUNIT B"/>
    <property type="match status" value="1"/>
</dbReference>
<feature type="binding site" evidence="10">
    <location>
        <position position="138"/>
    </location>
    <ligand>
        <name>[4Fe-4S] cluster</name>
        <dbReference type="ChEBI" id="CHEBI:49883"/>
        <label>2</label>
    </ligand>
</feature>
<keyword evidence="2 10" id="KW-0004">4Fe-4S</keyword>
<dbReference type="Gene3D" id="3.30.70.20">
    <property type="match status" value="2"/>
</dbReference>
<evidence type="ECO:0000256" key="2">
    <source>
        <dbReference type="ARBA" id="ARBA00022485"/>
    </source>
</evidence>
<evidence type="ECO:0000256" key="8">
    <source>
        <dbReference type="ARBA" id="ARBA00023014"/>
    </source>
</evidence>
<feature type="binding site" evidence="10">
    <location>
        <position position="141"/>
    </location>
    <ligand>
        <name>[4Fe-4S] cluster</name>
        <dbReference type="ChEBI" id="CHEBI:49883"/>
        <label>2</label>
    </ligand>
</feature>
<feature type="binding site" evidence="10">
    <location>
        <position position="68"/>
    </location>
    <ligand>
        <name>[4Fe-4S] cluster</name>
        <dbReference type="ChEBI" id="CHEBI:49883"/>
        <label>1</label>
    </ligand>
</feature>
<proteinExistence type="inferred from homology"/>
<dbReference type="HOGENOM" id="CLU_053470_0_0_12"/>
<feature type="binding site" evidence="10">
    <location>
        <position position="166"/>
    </location>
    <ligand>
        <name>[4Fe-4S] cluster</name>
        <dbReference type="ChEBI" id="CHEBI:49883"/>
        <label>3</label>
    </ligand>
</feature>
<feature type="binding site" evidence="10">
    <location>
        <position position="47"/>
    </location>
    <ligand>
        <name>[4Fe-4S] cluster</name>
        <dbReference type="ChEBI" id="CHEBI:49883"/>
        <label>1</label>
    </ligand>
</feature>
<feature type="binding site" evidence="10">
    <location>
        <position position="172"/>
    </location>
    <ligand>
        <name>[4Fe-4S] cluster</name>
        <dbReference type="ChEBI" id="CHEBI:49883"/>
        <label>3</label>
    </ligand>
</feature>
<comment type="subunit">
    <text evidence="10">The complex is composed of six subunits: RnfA, RnfB, RnfC, RnfD, RnfE and RnfG.</text>
</comment>
<dbReference type="Pfam" id="PF04060">
    <property type="entry name" value="FeS"/>
    <property type="match status" value="1"/>
</dbReference>
<keyword evidence="10" id="KW-1003">Cell membrane</keyword>
<dbReference type="KEGG" id="sfc:Spiaf_0529"/>
<evidence type="ECO:0000259" key="12">
    <source>
        <dbReference type="PROSITE" id="PS51656"/>
    </source>
</evidence>
<keyword evidence="6 10" id="KW-0249">Electron transport</keyword>
<keyword evidence="10" id="KW-0997">Cell inner membrane</keyword>
<reference evidence="14" key="1">
    <citation type="journal article" date="2013" name="Stand. Genomic Sci.">
        <title>Complete genome sequence of the halophilic bacterium Spirochaeta africana type strain (Z-7692(T)) from the alkaline Lake Magadi in the East African Rift.</title>
        <authorList>
            <person name="Liolos K."/>
            <person name="Abt B."/>
            <person name="Scheuner C."/>
            <person name="Teshima H."/>
            <person name="Held B."/>
            <person name="Lapidus A."/>
            <person name="Nolan M."/>
            <person name="Lucas S."/>
            <person name="Deshpande S."/>
            <person name="Cheng J.F."/>
            <person name="Tapia R."/>
            <person name="Goodwin L.A."/>
            <person name="Pitluck S."/>
            <person name="Pagani I."/>
            <person name="Ivanova N."/>
            <person name="Mavromatis K."/>
            <person name="Mikhailova N."/>
            <person name="Huntemann M."/>
            <person name="Pati A."/>
            <person name="Chen A."/>
            <person name="Palaniappan K."/>
            <person name="Land M."/>
            <person name="Rohde M."/>
            <person name="Tindall B.J."/>
            <person name="Detter J.C."/>
            <person name="Goker M."/>
            <person name="Bristow J."/>
            <person name="Eisen J.A."/>
            <person name="Markowitz V."/>
            <person name="Hugenholtz P."/>
            <person name="Woyke T."/>
            <person name="Klenk H.P."/>
            <person name="Kyrpides N.C."/>
        </authorList>
    </citation>
    <scope>NUCLEOTIDE SEQUENCE</scope>
    <source>
        <strain evidence="14">ATCC 700263 / DSM 8902 / Z-7692</strain>
    </source>
</reference>
<feature type="region of interest" description="Hydrophobic" evidence="10">
    <location>
        <begin position="1"/>
        <end position="16"/>
    </location>
</feature>
<evidence type="ECO:0000256" key="3">
    <source>
        <dbReference type="ARBA" id="ARBA00022723"/>
    </source>
</evidence>
<feature type="binding site" evidence="10">
    <location>
        <position position="169"/>
    </location>
    <ligand>
        <name>[4Fe-4S] cluster</name>
        <dbReference type="ChEBI" id="CHEBI:49883"/>
        <label>3</label>
    </ligand>
</feature>
<keyword evidence="5 10" id="KW-1278">Translocase</keyword>
<dbReference type="eggNOG" id="COG2878">
    <property type="taxonomic scope" value="Bacteria"/>
</dbReference>
<keyword evidence="14" id="KW-1185">Reference proteome</keyword>
<dbReference type="InterPro" id="IPR007202">
    <property type="entry name" value="4Fe-4S_dom"/>
</dbReference>
<feature type="binding site" evidence="10">
    <location>
        <position position="42"/>
    </location>
    <ligand>
        <name>[4Fe-4S] cluster</name>
        <dbReference type="ChEBI" id="CHEBI:49883"/>
        <label>1</label>
    </ligand>
</feature>
<sequence length="281" mass="29403">MAGTAALFAAVLFWASRRFAVHEDPRIDTVAEMLPGINCGACGFPGCRQMAEALVRGAESGDISGLFCPPGGGDAMNEIGGFFGLDVGSEKQTVAVVRCGGSRDAAPSRTVFDAAQSCALQHAVHAGRSGCPFGCLGCGDCERVCPFDAIIVNPETGLPEVDEQRCTSCGKCVVACPRDLIQIRPVGKTRKHKRVWINCRNTQKGGLAKKNCSVSCIGCGKCVKVCDDIVQAITMDNNLAYIDPDICISCGKCVGVCPTGAIAATFPAVRPKPKKKEAVDA</sequence>
<comment type="similarity">
    <text evidence="10">Belongs to the 4Fe4S bacterial-type ferredoxin family. RnfB subfamily.</text>
</comment>
<keyword evidence="4 10" id="KW-0677">Repeat</keyword>